<reference evidence="1" key="1">
    <citation type="submission" date="2022-11" db="UniProtKB">
        <authorList>
            <consortium name="EnsemblMetazoa"/>
        </authorList>
    </citation>
    <scope>IDENTIFICATION</scope>
</reference>
<keyword evidence="2" id="KW-1185">Reference proteome</keyword>
<sequence length="104" mass="11069">MISSCQYKNVSTSFYPTAAIGYVSLTSAVSEVSTSDCLACLDVKQLFWFSMSETCCISSGRTVKLGTGVSEAMLCTMDTIPTEPSSCPNLGSLLAQKTLNSWNA</sequence>
<accession>A0A914AAI8</accession>
<dbReference type="Proteomes" id="UP000887568">
    <property type="component" value="Unplaced"/>
</dbReference>
<evidence type="ECO:0000313" key="2">
    <source>
        <dbReference type="Proteomes" id="UP000887568"/>
    </source>
</evidence>
<dbReference type="AlphaFoldDB" id="A0A914AAI8"/>
<name>A0A914AAI8_PATMI</name>
<evidence type="ECO:0000313" key="1">
    <source>
        <dbReference type="EnsemblMetazoa" id="XP_038060399.1"/>
    </source>
</evidence>
<dbReference type="GeneID" id="119731320"/>
<dbReference type="RefSeq" id="XP_038060399.1">
    <property type="nucleotide sequence ID" value="XM_038204471.1"/>
</dbReference>
<proteinExistence type="predicted"/>
<organism evidence="1 2">
    <name type="scientific">Patiria miniata</name>
    <name type="common">Bat star</name>
    <name type="synonym">Asterina miniata</name>
    <dbReference type="NCBI Taxonomy" id="46514"/>
    <lineage>
        <taxon>Eukaryota</taxon>
        <taxon>Metazoa</taxon>
        <taxon>Echinodermata</taxon>
        <taxon>Eleutherozoa</taxon>
        <taxon>Asterozoa</taxon>
        <taxon>Asteroidea</taxon>
        <taxon>Valvatacea</taxon>
        <taxon>Valvatida</taxon>
        <taxon>Asterinidae</taxon>
        <taxon>Patiria</taxon>
    </lineage>
</organism>
<protein>
    <submittedName>
        <fullName evidence="1">Uncharacterized protein</fullName>
    </submittedName>
</protein>
<dbReference type="EnsemblMetazoa" id="XM_038204471.1">
    <property type="protein sequence ID" value="XP_038060399.1"/>
    <property type="gene ID" value="LOC119731320"/>
</dbReference>